<proteinExistence type="predicted"/>
<dbReference type="AlphaFoldDB" id="A0A4C1V2X8"/>
<organism evidence="1 2">
    <name type="scientific">Eumeta variegata</name>
    <name type="common">Bagworm moth</name>
    <name type="synonym">Eumeta japonica</name>
    <dbReference type="NCBI Taxonomy" id="151549"/>
    <lineage>
        <taxon>Eukaryota</taxon>
        <taxon>Metazoa</taxon>
        <taxon>Ecdysozoa</taxon>
        <taxon>Arthropoda</taxon>
        <taxon>Hexapoda</taxon>
        <taxon>Insecta</taxon>
        <taxon>Pterygota</taxon>
        <taxon>Neoptera</taxon>
        <taxon>Endopterygota</taxon>
        <taxon>Lepidoptera</taxon>
        <taxon>Glossata</taxon>
        <taxon>Ditrysia</taxon>
        <taxon>Tineoidea</taxon>
        <taxon>Psychidae</taxon>
        <taxon>Oiketicinae</taxon>
        <taxon>Eumeta</taxon>
    </lineage>
</organism>
<evidence type="ECO:0000313" key="1">
    <source>
        <dbReference type="EMBL" id="GBP32612.1"/>
    </source>
</evidence>
<comment type="caution">
    <text evidence="1">The sequence shown here is derived from an EMBL/GenBank/DDBJ whole genome shotgun (WGS) entry which is preliminary data.</text>
</comment>
<protein>
    <submittedName>
        <fullName evidence="1">Uncharacterized protein</fullName>
    </submittedName>
</protein>
<sequence length="154" mass="17413">MSGPEFKAGKRLGLTAKSFNTKDERTHRMLRGRSHERKINITQIGPASAVGKRTDFQGDGRFPNHEGKVHVIRNRVWCPYSTFNVAQLERPILRSPKCIEPKVLQNVGYSVERGDTSVRTNAFDYGDKRSYSVLFDPVASQRDGCSSAYILMHI</sequence>
<accession>A0A4C1V2X8</accession>
<reference evidence="1 2" key="1">
    <citation type="journal article" date="2019" name="Commun. Biol.">
        <title>The bagworm genome reveals a unique fibroin gene that provides high tensile strength.</title>
        <authorList>
            <person name="Kono N."/>
            <person name="Nakamura H."/>
            <person name="Ohtoshi R."/>
            <person name="Tomita M."/>
            <person name="Numata K."/>
            <person name="Arakawa K."/>
        </authorList>
    </citation>
    <scope>NUCLEOTIDE SEQUENCE [LARGE SCALE GENOMIC DNA]</scope>
</reference>
<keyword evidence="2" id="KW-1185">Reference proteome</keyword>
<evidence type="ECO:0000313" key="2">
    <source>
        <dbReference type="Proteomes" id="UP000299102"/>
    </source>
</evidence>
<gene>
    <name evidence="1" type="ORF">EVAR_25972_1</name>
</gene>
<dbReference type="Proteomes" id="UP000299102">
    <property type="component" value="Unassembled WGS sequence"/>
</dbReference>
<dbReference type="EMBL" id="BGZK01000262">
    <property type="protein sequence ID" value="GBP32612.1"/>
    <property type="molecule type" value="Genomic_DNA"/>
</dbReference>
<name>A0A4C1V2X8_EUMVA</name>